<protein>
    <submittedName>
        <fullName evidence="1">Uncharacterized protein</fullName>
    </submittedName>
</protein>
<dbReference type="SUPFAM" id="SSF56672">
    <property type="entry name" value="DNA/RNA polymerases"/>
    <property type="match status" value="1"/>
</dbReference>
<sequence length="166" mass="18875">MDLKEFDVILGMDWLAQHRAVVDCYQKEVMTESFGQSKVVFVGERHVVSICVISAIEARRLILEGCKAYLAHVIDAEKVNPTLEEIPIVRDFPEVLPDDLPGLPPNKEVDFMIETIPRVAPISIAPYRMAPVELQELKKQIEELLEKDQTEYFTMGSTSAICEEKR</sequence>
<dbReference type="AlphaFoldDB" id="A0AAW2KMD1"/>
<dbReference type="Pfam" id="PF08284">
    <property type="entry name" value="RVP_2"/>
    <property type="match status" value="1"/>
</dbReference>
<reference evidence="1" key="1">
    <citation type="submission" date="2020-06" db="EMBL/GenBank/DDBJ databases">
        <authorList>
            <person name="Li T."/>
            <person name="Hu X."/>
            <person name="Zhang T."/>
            <person name="Song X."/>
            <person name="Zhang H."/>
            <person name="Dai N."/>
            <person name="Sheng W."/>
            <person name="Hou X."/>
            <person name="Wei L."/>
        </authorList>
    </citation>
    <scope>NUCLEOTIDE SEQUENCE</scope>
    <source>
        <strain evidence="1">KEN8</strain>
        <tissue evidence="1">Leaf</tissue>
    </source>
</reference>
<comment type="caution">
    <text evidence="1">The sequence shown here is derived from an EMBL/GenBank/DDBJ whole genome shotgun (WGS) entry which is preliminary data.</text>
</comment>
<dbReference type="InterPro" id="IPR021109">
    <property type="entry name" value="Peptidase_aspartic_dom_sf"/>
</dbReference>
<evidence type="ECO:0000313" key="1">
    <source>
        <dbReference type="EMBL" id="KAL0308190.1"/>
    </source>
</evidence>
<proteinExistence type="predicted"/>
<reference evidence="1" key="2">
    <citation type="journal article" date="2024" name="Plant">
        <title>Genomic evolution and insights into agronomic trait innovations of Sesamum species.</title>
        <authorList>
            <person name="Miao H."/>
            <person name="Wang L."/>
            <person name="Qu L."/>
            <person name="Liu H."/>
            <person name="Sun Y."/>
            <person name="Le M."/>
            <person name="Wang Q."/>
            <person name="Wei S."/>
            <person name="Zheng Y."/>
            <person name="Lin W."/>
            <person name="Duan Y."/>
            <person name="Cao H."/>
            <person name="Xiong S."/>
            <person name="Wang X."/>
            <person name="Wei L."/>
            <person name="Li C."/>
            <person name="Ma Q."/>
            <person name="Ju M."/>
            <person name="Zhao R."/>
            <person name="Li G."/>
            <person name="Mu C."/>
            <person name="Tian Q."/>
            <person name="Mei H."/>
            <person name="Zhang T."/>
            <person name="Gao T."/>
            <person name="Zhang H."/>
        </authorList>
    </citation>
    <scope>NUCLEOTIDE SEQUENCE</scope>
    <source>
        <strain evidence="1">KEN8</strain>
    </source>
</reference>
<accession>A0AAW2KMD1</accession>
<dbReference type="Gene3D" id="3.10.10.10">
    <property type="entry name" value="HIV Type 1 Reverse Transcriptase, subunit A, domain 1"/>
    <property type="match status" value="1"/>
</dbReference>
<name>A0AAW2KMD1_9LAMI</name>
<dbReference type="EMBL" id="JACGWM010000264">
    <property type="protein sequence ID" value="KAL0308190.1"/>
    <property type="molecule type" value="Genomic_DNA"/>
</dbReference>
<dbReference type="PANTHER" id="PTHR15503">
    <property type="entry name" value="LDOC1 RELATED"/>
    <property type="match status" value="1"/>
</dbReference>
<gene>
    <name evidence="1" type="ORF">Scaly_2958000</name>
</gene>
<dbReference type="InterPro" id="IPR032567">
    <property type="entry name" value="RTL1-rel"/>
</dbReference>
<dbReference type="Gene3D" id="2.40.70.10">
    <property type="entry name" value="Acid Proteases"/>
    <property type="match status" value="1"/>
</dbReference>
<dbReference type="PANTHER" id="PTHR15503:SF45">
    <property type="entry name" value="RNA-DIRECTED DNA POLYMERASE HOMOLOG"/>
    <property type="match status" value="1"/>
</dbReference>
<dbReference type="InterPro" id="IPR043502">
    <property type="entry name" value="DNA/RNA_pol_sf"/>
</dbReference>
<organism evidence="1">
    <name type="scientific">Sesamum calycinum</name>
    <dbReference type="NCBI Taxonomy" id="2727403"/>
    <lineage>
        <taxon>Eukaryota</taxon>
        <taxon>Viridiplantae</taxon>
        <taxon>Streptophyta</taxon>
        <taxon>Embryophyta</taxon>
        <taxon>Tracheophyta</taxon>
        <taxon>Spermatophyta</taxon>
        <taxon>Magnoliopsida</taxon>
        <taxon>eudicotyledons</taxon>
        <taxon>Gunneridae</taxon>
        <taxon>Pentapetalae</taxon>
        <taxon>asterids</taxon>
        <taxon>lamiids</taxon>
        <taxon>Lamiales</taxon>
        <taxon>Pedaliaceae</taxon>
        <taxon>Sesamum</taxon>
    </lineage>
</organism>